<reference evidence="3" key="2">
    <citation type="submission" date="2023-05" db="EMBL/GenBank/DDBJ databases">
        <authorList>
            <consortium name="Lawrence Berkeley National Laboratory"/>
            <person name="Steindorff A."/>
            <person name="Hensen N."/>
            <person name="Bonometti L."/>
            <person name="Westerberg I."/>
            <person name="Brannstrom I.O."/>
            <person name="Guillou S."/>
            <person name="Cros-Aarteil S."/>
            <person name="Calhoun S."/>
            <person name="Haridas S."/>
            <person name="Kuo A."/>
            <person name="Mondo S."/>
            <person name="Pangilinan J."/>
            <person name="Riley R."/>
            <person name="Labutti K."/>
            <person name="Andreopoulos B."/>
            <person name="Lipzen A."/>
            <person name="Chen C."/>
            <person name="Yanf M."/>
            <person name="Daum C."/>
            <person name="Ng V."/>
            <person name="Clum A."/>
            <person name="Ohm R."/>
            <person name="Martin F."/>
            <person name="Silar P."/>
            <person name="Natvig D."/>
            <person name="Lalanne C."/>
            <person name="Gautier V."/>
            <person name="Ament-Velasquez S.L."/>
            <person name="Kruys A."/>
            <person name="Hutchinson M.I."/>
            <person name="Powell A.J."/>
            <person name="Barry K."/>
            <person name="Miller A.N."/>
            <person name="Grigoriev I.V."/>
            <person name="Debuchy R."/>
            <person name="Gladieux P."/>
            <person name="Thoren M.H."/>
            <person name="Johannesson H."/>
        </authorList>
    </citation>
    <scope>NUCLEOTIDE SEQUENCE</scope>
    <source>
        <strain evidence="3">PSN309</strain>
    </source>
</reference>
<reference evidence="3" key="1">
    <citation type="journal article" date="2023" name="Mol. Phylogenet. Evol.">
        <title>Genome-scale phylogeny and comparative genomics of the fungal order Sordariales.</title>
        <authorList>
            <person name="Hensen N."/>
            <person name="Bonometti L."/>
            <person name="Westerberg I."/>
            <person name="Brannstrom I.O."/>
            <person name="Guillou S."/>
            <person name="Cros-Aarteil S."/>
            <person name="Calhoun S."/>
            <person name="Haridas S."/>
            <person name="Kuo A."/>
            <person name="Mondo S."/>
            <person name="Pangilinan J."/>
            <person name="Riley R."/>
            <person name="LaButti K."/>
            <person name="Andreopoulos B."/>
            <person name="Lipzen A."/>
            <person name="Chen C."/>
            <person name="Yan M."/>
            <person name="Daum C."/>
            <person name="Ng V."/>
            <person name="Clum A."/>
            <person name="Steindorff A."/>
            <person name="Ohm R.A."/>
            <person name="Martin F."/>
            <person name="Silar P."/>
            <person name="Natvig D.O."/>
            <person name="Lalanne C."/>
            <person name="Gautier V."/>
            <person name="Ament-Velasquez S.L."/>
            <person name="Kruys A."/>
            <person name="Hutchinson M.I."/>
            <person name="Powell A.J."/>
            <person name="Barry K."/>
            <person name="Miller A.N."/>
            <person name="Grigoriev I.V."/>
            <person name="Debuchy R."/>
            <person name="Gladieux P."/>
            <person name="Hiltunen Thoren M."/>
            <person name="Johannesson H."/>
        </authorList>
    </citation>
    <scope>NUCLEOTIDE SEQUENCE</scope>
    <source>
        <strain evidence="3">PSN309</strain>
    </source>
</reference>
<feature type="coiled-coil region" evidence="1">
    <location>
        <begin position="166"/>
        <end position="200"/>
    </location>
</feature>
<comment type="caution">
    <text evidence="3">The sequence shown here is derived from an EMBL/GenBank/DDBJ whole genome shotgun (WGS) entry which is preliminary data.</text>
</comment>
<keyword evidence="4" id="KW-1185">Reference proteome</keyword>
<evidence type="ECO:0000313" key="3">
    <source>
        <dbReference type="EMBL" id="KAK4182455.1"/>
    </source>
</evidence>
<feature type="compositionally biased region" description="Acidic residues" evidence="2">
    <location>
        <begin position="66"/>
        <end position="77"/>
    </location>
</feature>
<protein>
    <submittedName>
        <fullName evidence="3">Uncharacterized protein</fullName>
    </submittedName>
</protein>
<keyword evidence="1" id="KW-0175">Coiled coil</keyword>
<dbReference type="InterPro" id="IPR036638">
    <property type="entry name" value="HLH_DNA-bd_sf"/>
</dbReference>
<dbReference type="AlphaFoldDB" id="A0AAN7ADX4"/>
<gene>
    <name evidence="3" type="ORF">QBC35DRAFT_395941</name>
</gene>
<dbReference type="Proteomes" id="UP001302126">
    <property type="component" value="Unassembled WGS sequence"/>
</dbReference>
<feature type="compositionally biased region" description="Polar residues" evidence="2">
    <location>
        <begin position="39"/>
        <end position="58"/>
    </location>
</feature>
<sequence length="212" mass="23902">MAKPVLKINTTKPAGTPKGAGNKRGLPVVATKPPVTRPSRLSNSNTNSHAKTNTPAKTSNKRLLVEEDDEDDDDDCDNPSATSALTPNNFPTLEEYKTHVRLWHNRIGRKYRNKLNEQFESLLAVLQLEEAHRAASTGRKNNDSSSLQGVVIQGSKKHTTTARGRAVNKAKLLDMARQRIEEMMEERSSWMEEREELHSRLQHSIGTWRQQQ</sequence>
<organism evidence="3 4">
    <name type="scientific">Podospora australis</name>
    <dbReference type="NCBI Taxonomy" id="1536484"/>
    <lineage>
        <taxon>Eukaryota</taxon>
        <taxon>Fungi</taxon>
        <taxon>Dikarya</taxon>
        <taxon>Ascomycota</taxon>
        <taxon>Pezizomycotina</taxon>
        <taxon>Sordariomycetes</taxon>
        <taxon>Sordariomycetidae</taxon>
        <taxon>Sordariales</taxon>
        <taxon>Podosporaceae</taxon>
        <taxon>Podospora</taxon>
    </lineage>
</organism>
<dbReference type="GO" id="GO:0046983">
    <property type="term" value="F:protein dimerization activity"/>
    <property type="evidence" value="ECO:0007669"/>
    <property type="project" value="InterPro"/>
</dbReference>
<evidence type="ECO:0000313" key="4">
    <source>
        <dbReference type="Proteomes" id="UP001302126"/>
    </source>
</evidence>
<feature type="compositionally biased region" description="Polar residues" evidence="2">
    <location>
        <begin position="79"/>
        <end position="90"/>
    </location>
</feature>
<dbReference type="Gene3D" id="4.10.280.10">
    <property type="entry name" value="Helix-loop-helix DNA-binding domain"/>
    <property type="match status" value="1"/>
</dbReference>
<evidence type="ECO:0000256" key="1">
    <source>
        <dbReference type="SAM" id="Coils"/>
    </source>
</evidence>
<accession>A0AAN7ADX4</accession>
<dbReference type="SUPFAM" id="SSF47459">
    <property type="entry name" value="HLH, helix-loop-helix DNA-binding domain"/>
    <property type="match status" value="1"/>
</dbReference>
<evidence type="ECO:0000256" key="2">
    <source>
        <dbReference type="SAM" id="MobiDB-lite"/>
    </source>
</evidence>
<feature type="region of interest" description="Disordered" evidence="2">
    <location>
        <begin position="1"/>
        <end position="90"/>
    </location>
</feature>
<name>A0AAN7ADX4_9PEZI</name>
<dbReference type="EMBL" id="MU864658">
    <property type="protein sequence ID" value="KAK4182455.1"/>
    <property type="molecule type" value="Genomic_DNA"/>
</dbReference>
<proteinExistence type="predicted"/>